<dbReference type="Proteomes" id="UP001054821">
    <property type="component" value="Chromosome 7"/>
</dbReference>
<gene>
    <name evidence="1" type="ORF">L3X38_038401</name>
</gene>
<organism evidence="1 2">
    <name type="scientific">Prunus dulcis</name>
    <name type="common">Almond</name>
    <name type="synonym">Amygdalus dulcis</name>
    <dbReference type="NCBI Taxonomy" id="3755"/>
    <lineage>
        <taxon>Eukaryota</taxon>
        <taxon>Viridiplantae</taxon>
        <taxon>Streptophyta</taxon>
        <taxon>Embryophyta</taxon>
        <taxon>Tracheophyta</taxon>
        <taxon>Spermatophyta</taxon>
        <taxon>Magnoliopsida</taxon>
        <taxon>eudicotyledons</taxon>
        <taxon>Gunneridae</taxon>
        <taxon>Pentapetalae</taxon>
        <taxon>rosids</taxon>
        <taxon>fabids</taxon>
        <taxon>Rosales</taxon>
        <taxon>Rosaceae</taxon>
        <taxon>Amygdaloideae</taxon>
        <taxon>Amygdaleae</taxon>
        <taxon>Prunus</taxon>
    </lineage>
</organism>
<sequence>MFIEVLVVGCLDNYAHFDRWFDSNSKAEFDSGPVIKGPSSPHNTCVRCADDLMKSSQHIEKVIHKEPKEQILEESVMAKGNN</sequence>
<accession>A0AAD4V5J5</accession>
<dbReference type="EMBL" id="JAJFAZ020000007">
    <property type="protein sequence ID" value="KAI5318693.1"/>
    <property type="molecule type" value="Genomic_DNA"/>
</dbReference>
<evidence type="ECO:0000313" key="2">
    <source>
        <dbReference type="Proteomes" id="UP001054821"/>
    </source>
</evidence>
<protein>
    <submittedName>
        <fullName evidence="1">Uncharacterized protein</fullName>
    </submittedName>
</protein>
<proteinExistence type="predicted"/>
<dbReference type="AlphaFoldDB" id="A0AAD4V5J5"/>
<keyword evidence="2" id="KW-1185">Reference proteome</keyword>
<evidence type="ECO:0000313" key="1">
    <source>
        <dbReference type="EMBL" id="KAI5318693.1"/>
    </source>
</evidence>
<reference evidence="1 2" key="1">
    <citation type="journal article" date="2022" name="G3 (Bethesda)">
        <title>Whole-genome sequence and methylome profiling of the almond [Prunus dulcis (Mill.) D.A. Webb] cultivar 'Nonpareil'.</title>
        <authorList>
            <person name="D'Amico-Willman K.M."/>
            <person name="Ouma W.Z."/>
            <person name="Meulia T."/>
            <person name="Sideli G.M."/>
            <person name="Gradziel T.M."/>
            <person name="Fresnedo-Ramirez J."/>
        </authorList>
    </citation>
    <scope>NUCLEOTIDE SEQUENCE [LARGE SCALE GENOMIC DNA]</scope>
    <source>
        <strain evidence="1">Clone GOH B32 T37-40</strain>
    </source>
</reference>
<comment type="caution">
    <text evidence="1">The sequence shown here is derived from an EMBL/GenBank/DDBJ whole genome shotgun (WGS) entry which is preliminary data.</text>
</comment>
<name>A0AAD4V5J5_PRUDU</name>